<keyword evidence="2 4" id="KW-0479">Metal-binding</keyword>
<dbReference type="Gene3D" id="1.10.760.10">
    <property type="entry name" value="Cytochrome c-like domain"/>
    <property type="match status" value="1"/>
</dbReference>
<keyword evidence="7" id="KW-1185">Reference proteome</keyword>
<evidence type="ECO:0000313" key="7">
    <source>
        <dbReference type="Proteomes" id="UP000839052"/>
    </source>
</evidence>
<dbReference type="Pfam" id="PF13442">
    <property type="entry name" value="Cytochrome_CBB3"/>
    <property type="match status" value="1"/>
</dbReference>
<gene>
    <name evidence="6" type="ORF">NTG6680_0084</name>
</gene>
<accession>A0ABN8AIF7</accession>
<dbReference type="Proteomes" id="UP000839052">
    <property type="component" value="Chromosome"/>
</dbReference>
<dbReference type="RefSeq" id="WP_239795444.1">
    <property type="nucleotide sequence ID" value="NZ_OU912926.1"/>
</dbReference>
<feature type="domain" description="Cytochrome c" evidence="5">
    <location>
        <begin position="55"/>
        <end position="142"/>
    </location>
</feature>
<dbReference type="InterPro" id="IPR036909">
    <property type="entry name" value="Cyt_c-like_dom_sf"/>
</dbReference>
<keyword evidence="3 4" id="KW-0408">Iron</keyword>
<evidence type="ECO:0000256" key="1">
    <source>
        <dbReference type="ARBA" id="ARBA00022617"/>
    </source>
</evidence>
<dbReference type="EMBL" id="OU912926">
    <property type="protein sequence ID" value="CAG9931337.1"/>
    <property type="molecule type" value="Genomic_DNA"/>
</dbReference>
<keyword evidence="1 4" id="KW-0349">Heme</keyword>
<proteinExistence type="predicted"/>
<name>A0ABN8AIF7_9PROT</name>
<reference evidence="6 7" key="1">
    <citation type="submission" date="2021-10" db="EMBL/GenBank/DDBJ databases">
        <authorList>
            <person name="Koch H."/>
        </authorList>
    </citation>
    <scope>NUCLEOTIDE SEQUENCE [LARGE SCALE GENOMIC DNA]</scope>
    <source>
        <strain evidence="6">6680</strain>
    </source>
</reference>
<dbReference type="PROSITE" id="PS51007">
    <property type="entry name" value="CYTC"/>
    <property type="match status" value="1"/>
</dbReference>
<dbReference type="InterPro" id="IPR009056">
    <property type="entry name" value="Cyt_c-like_dom"/>
</dbReference>
<evidence type="ECO:0000259" key="5">
    <source>
        <dbReference type="PROSITE" id="PS51007"/>
    </source>
</evidence>
<evidence type="ECO:0000256" key="2">
    <source>
        <dbReference type="ARBA" id="ARBA00022723"/>
    </source>
</evidence>
<sequence>MFFLKKNRWVWIAIFLSVGSRSTLAFHKDMYEPRVPKAIIAQEQQVQSPYPVTPERIEAGRKIYFGVGFCVTCHSKDGTGVNLPGHPSRDFTDVKWQKLRTDGELMWVLKNGSPGTGMPIRVGTDINEEDGWNVIQFIRTFEGK</sequence>
<organism evidence="6 7">
    <name type="scientific">Candidatus Nitrotoga arctica</name>
    <dbReference type="NCBI Taxonomy" id="453162"/>
    <lineage>
        <taxon>Bacteria</taxon>
        <taxon>Pseudomonadati</taxon>
        <taxon>Pseudomonadota</taxon>
        <taxon>Betaproteobacteria</taxon>
        <taxon>Nitrosomonadales</taxon>
        <taxon>Gallionellaceae</taxon>
        <taxon>Candidatus Nitrotoga</taxon>
    </lineage>
</organism>
<protein>
    <submittedName>
        <fullName evidence="6">Cytochrome C oxidase, cbb3-type, subunit III</fullName>
    </submittedName>
</protein>
<evidence type="ECO:0000256" key="4">
    <source>
        <dbReference type="PROSITE-ProRule" id="PRU00433"/>
    </source>
</evidence>
<evidence type="ECO:0000313" key="6">
    <source>
        <dbReference type="EMBL" id="CAG9931337.1"/>
    </source>
</evidence>
<dbReference type="SUPFAM" id="SSF46626">
    <property type="entry name" value="Cytochrome c"/>
    <property type="match status" value="1"/>
</dbReference>
<evidence type="ECO:0000256" key="3">
    <source>
        <dbReference type="ARBA" id="ARBA00023004"/>
    </source>
</evidence>